<reference evidence="2" key="1">
    <citation type="journal article" date="2013" name="Mol. Plant Microbe Interact.">
        <title>Global aspects of pacC regulation of pathogenicity genes in Colletotrichum gloeosporioides as revealed by transcriptome analysis.</title>
        <authorList>
            <person name="Alkan N."/>
            <person name="Meng X."/>
            <person name="Friedlander G."/>
            <person name="Reuveni E."/>
            <person name="Sukno S."/>
            <person name="Sherman A."/>
            <person name="Thon M."/>
            <person name="Fluhr R."/>
            <person name="Prusky D."/>
        </authorList>
    </citation>
    <scope>NUCLEOTIDE SEQUENCE [LARGE SCALE GENOMIC DNA]</scope>
    <source>
        <strain evidence="2">Cg-14</strain>
    </source>
</reference>
<sequence>MYSTPEEIDAAVAAYRSHISNHNRRAVEVYLSLVSDADFEEGDDEGDEDINDVRIQSLWPIFDNRLGTFVSTPSQILTRWDELCSIYDMDGTGGRVPSEEEKALLEDYFLAMEQDLKRSCREEVRQTIKFPEEFRLLAKQVQALTGPGMTEYKSKYQASFWTGPWIPTAETENHLPNIIKSPEWLEENVVSFCWDVAAGWESGVGYDCWSYVVYCRRAAENDEASACAEPWAWRYMLNDIYGQEVFNTIPELLAWYYRYRERSLPDASSMTGYEILTGKVLS</sequence>
<dbReference type="AlphaFoldDB" id="T0L0H7"/>
<evidence type="ECO:0000313" key="1">
    <source>
        <dbReference type="EMBL" id="EQB58418.1"/>
    </source>
</evidence>
<dbReference type="OrthoDB" id="5140754at2759"/>
<organism evidence="1 2">
    <name type="scientific">Colletotrichum gloeosporioides (strain Cg-14)</name>
    <name type="common">Anthracnose fungus</name>
    <name type="synonym">Glomerella cingulata</name>
    <dbReference type="NCBI Taxonomy" id="1237896"/>
    <lineage>
        <taxon>Eukaryota</taxon>
        <taxon>Fungi</taxon>
        <taxon>Dikarya</taxon>
        <taxon>Ascomycota</taxon>
        <taxon>Pezizomycotina</taxon>
        <taxon>Sordariomycetes</taxon>
        <taxon>Hypocreomycetidae</taxon>
        <taxon>Glomerellales</taxon>
        <taxon>Glomerellaceae</taxon>
        <taxon>Colletotrichum</taxon>
        <taxon>Colletotrichum gloeosporioides species complex</taxon>
    </lineage>
</organism>
<evidence type="ECO:0000313" key="2">
    <source>
        <dbReference type="Proteomes" id="UP000015530"/>
    </source>
</evidence>
<dbReference type="OMA" id="ERVWINL"/>
<protein>
    <submittedName>
        <fullName evidence="1">Uncharacterized protein</fullName>
    </submittedName>
</protein>
<dbReference type="HOGENOM" id="CLU_091057_0_0_1"/>
<accession>T0L0H7</accession>
<dbReference type="EMBL" id="AMYD01000299">
    <property type="protein sequence ID" value="EQB58418.1"/>
    <property type="molecule type" value="Genomic_DNA"/>
</dbReference>
<gene>
    <name evidence="1" type="ORF">CGLO_01341</name>
</gene>
<comment type="caution">
    <text evidence="1">The sequence shown here is derived from an EMBL/GenBank/DDBJ whole genome shotgun (WGS) entry which is preliminary data.</text>
</comment>
<name>T0L0H7_COLGC</name>
<dbReference type="Proteomes" id="UP000015530">
    <property type="component" value="Unassembled WGS sequence"/>
</dbReference>
<proteinExistence type="predicted"/>